<dbReference type="GO" id="GO:0003700">
    <property type="term" value="F:DNA-binding transcription factor activity"/>
    <property type="evidence" value="ECO:0007669"/>
    <property type="project" value="InterPro"/>
</dbReference>
<feature type="domain" description="HTH gntR-type" evidence="4">
    <location>
        <begin position="6"/>
        <end position="73"/>
    </location>
</feature>
<dbReference type="SMART" id="SM00895">
    <property type="entry name" value="FCD"/>
    <property type="match status" value="1"/>
</dbReference>
<gene>
    <name evidence="5" type="ORF">HDA36_004041</name>
</gene>
<reference evidence="5 6" key="1">
    <citation type="submission" date="2020-08" db="EMBL/GenBank/DDBJ databases">
        <title>Sequencing the genomes of 1000 actinobacteria strains.</title>
        <authorList>
            <person name="Klenk H.-P."/>
        </authorList>
    </citation>
    <scope>NUCLEOTIDE SEQUENCE [LARGE SCALE GENOMIC DNA]</scope>
    <source>
        <strain evidence="5 6">DSM 44551</strain>
    </source>
</reference>
<sequence length="217" mass="23819">MNTVTGSATERAYRHTKDAILDRRYAGGELISEGDIASAVGVSRTPVREALLRLESEGLVRLYPKRGALVVPVSPAEIADVVETRRLIETYTAERAARAGEQDRTDLAVRLTGRLEEMRAALDAGPDRPGFMAADRCFHREIVAASGNQILTGLYDSLRDRQLRMMEEGTRTVQRMERNVEEHAVILEAIRAGDPGAARTAVTAHLDTAAELLGVRR</sequence>
<dbReference type="InterPro" id="IPR000524">
    <property type="entry name" value="Tscrpt_reg_HTH_GntR"/>
</dbReference>
<protein>
    <submittedName>
        <fullName evidence="5">DNA-binding GntR family transcriptional regulator</fullName>
    </submittedName>
</protein>
<dbReference type="SUPFAM" id="SSF48008">
    <property type="entry name" value="GntR ligand-binding domain-like"/>
    <property type="match status" value="1"/>
</dbReference>
<dbReference type="Gene3D" id="1.10.10.10">
    <property type="entry name" value="Winged helix-like DNA-binding domain superfamily/Winged helix DNA-binding domain"/>
    <property type="match status" value="1"/>
</dbReference>
<comment type="caution">
    <text evidence="5">The sequence shown here is derived from an EMBL/GenBank/DDBJ whole genome shotgun (WGS) entry which is preliminary data.</text>
</comment>
<proteinExistence type="predicted"/>
<dbReference type="PANTHER" id="PTHR43537">
    <property type="entry name" value="TRANSCRIPTIONAL REGULATOR, GNTR FAMILY"/>
    <property type="match status" value="1"/>
</dbReference>
<dbReference type="InterPro" id="IPR036390">
    <property type="entry name" value="WH_DNA-bd_sf"/>
</dbReference>
<dbReference type="SUPFAM" id="SSF46785">
    <property type="entry name" value="Winged helix' DNA-binding domain"/>
    <property type="match status" value="1"/>
</dbReference>
<name>A0A7W8QNY5_9ACTN</name>
<dbReference type="PROSITE" id="PS50949">
    <property type="entry name" value="HTH_GNTR"/>
    <property type="match status" value="1"/>
</dbReference>
<organism evidence="5 6">
    <name type="scientific">Nocardiopsis composta</name>
    <dbReference type="NCBI Taxonomy" id="157465"/>
    <lineage>
        <taxon>Bacteria</taxon>
        <taxon>Bacillati</taxon>
        <taxon>Actinomycetota</taxon>
        <taxon>Actinomycetes</taxon>
        <taxon>Streptosporangiales</taxon>
        <taxon>Nocardiopsidaceae</taxon>
        <taxon>Nocardiopsis</taxon>
    </lineage>
</organism>
<dbReference type="CDD" id="cd07377">
    <property type="entry name" value="WHTH_GntR"/>
    <property type="match status" value="1"/>
</dbReference>
<evidence type="ECO:0000256" key="2">
    <source>
        <dbReference type="ARBA" id="ARBA00023125"/>
    </source>
</evidence>
<dbReference type="RefSeq" id="WP_184394166.1">
    <property type="nucleotide sequence ID" value="NZ_BAAAJD010000040.1"/>
</dbReference>
<keyword evidence="1" id="KW-0805">Transcription regulation</keyword>
<keyword evidence="2 5" id="KW-0238">DNA-binding</keyword>
<dbReference type="AlphaFoldDB" id="A0A7W8QNY5"/>
<dbReference type="Pfam" id="PF00392">
    <property type="entry name" value="GntR"/>
    <property type="match status" value="1"/>
</dbReference>
<dbReference type="SMART" id="SM00345">
    <property type="entry name" value="HTH_GNTR"/>
    <property type="match status" value="1"/>
</dbReference>
<keyword evidence="3" id="KW-0804">Transcription</keyword>
<evidence type="ECO:0000313" key="6">
    <source>
        <dbReference type="Proteomes" id="UP000572635"/>
    </source>
</evidence>
<evidence type="ECO:0000256" key="1">
    <source>
        <dbReference type="ARBA" id="ARBA00023015"/>
    </source>
</evidence>
<evidence type="ECO:0000259" key="4">
    <source>
        <dbReference type="PROSITE" id="PS50949"/>
    </source>
</evidence>
<dbReference type="Gene3D" id="1.20.120.530">
    <property type="entry name" value="GntR ligand-binding domain-like"/>
    <property type="match status" value="1"/>
</dbReference>
<dbReference type="EMBL" id="JACHDB010000001">
    <property type="protein sequence ID" value="MBB5433957.1"/>
    <property type="molecule type" value="Genomic_DNA"/>
</dbReference>
<evidence type="ECO:0000256" key="3">
    <source>
        <dbReference type="ARBA" id="ARBA00023163"/>
    </source>
</evidence>
<dbReference type="PRINTS" id="PR00035">
    <property type="entry name" value="HTHGNTR"/>
</dbReference>
<dbReference type="GO" id="GO:0003677">
    <property type="term" value="F:DNA binding"/>
    <property type="evidence" value="ECO:0007669"/>
    <property type="project" value="UniProtKB-KW"/>
</dbReference>
<accession>A0A7W8QNY5</accession>
<dbReference type="Pfam" id="PF07729">
    <property type="entry name" value="FCD"/>
    <property type="match status" value="1"/>
</dbReference>
<dbReference type="Proteomes" id="UP000572635">
    <property type="component" value="Unassembled WGS sequence"/>
</dbReference>
<dbReference type="InterPro" id="IPR036388">
    <property type="entry name" value="WH-like_DNA-bd_sf"/>
</dbReference>
<dbReference type="PANTHER" id="PTHR43537:SF24">
    <property type="entry name" value="GLUCONATE OPERON TRANSCRIPTIONAL REPRESSOR"/>
    <property type="match status" value="1"/>
</dbReference>
<dbReference type="InterPro" id="IPR011711">
    <property type="entry name" value="GntR_C"/>
</dbReference>
<keyword evidence="6" id="KW-1185">Reference proteome</keyword>
<evidence type="ECO:0000313" key="5">
    <source>
        <dbReference type="EMBL" id="MBB5433957.1"/>
    </source>
</evidence>
<dbReference type="InterPro" id="IPR008920">
    <property type="entry name" value="TF_FadR/GntR_C"/>
</dbReference>